<feature type="domain" description="Iminophenyl-pyruvate dimer synthase" evidence="1">
    <location>
        <begin position="81"/>
        <end position="311"/>
    </location>
</feature>
<reference evidence="2 3" key="1">
    <citation type="journal article" date="2014" name="Int. J. Syst. Evol. Microbiol.">
        <title>Complete genome sequence of Corynebacterium casei LMG S-19264T (=DSM 44701T), isolated from a smear-ripened cheese.</title>
        <authorList>
            <consortium name="US DOE Joint Genome Institute (JGI-PGF)"/>
            <person name="Walter F."/>
            <person name="Albersmeier A."/>
            <person name="Kalinowski J."/>
            <person name="Ruckert C."/>
        </authorList>
    </citation>
    <scope>NUCLEOTIDE SEQUENCE [LARGE SCALE GENOMIC DNA]</scope>
    <source>
        <strain evidence="2 3">KCTC 12866</strain>
    </source>
</reference>
<dbReference type="Pfam" id="PF12902">
    <property type="entry name" value="Ferritin-like"/>
    <property type="match status" value="1"/>
</dbReference>
<sequence>MTEKKKKKISWKKQSLEISELHKNEFLKGRLEKTILTERVDEILQPSSLDLVPSFDLPQTELLIPVVEDVANPKEEAIYLLKVAAEVEHALMIQYLYAAYSIKGSGDLKSTLVNIAIQEMGHFLAVQNLLLSIGGIENIHLGKDEYRPISGNNNPLPFTLEPVSKELLAKFVAVEAPLDIPEEFKAEVDEIHRSAKDKAGVELHPVGGLYMKLFWLFQKNDSKDNRIPMSPTDSLKANWHIRDGDFQSVDEIQKYDAVYDSWNTSSAVGNHQITLSKVHNREDALNLIYLISSQGEGANYDDEIDTHFELFLKEYRNYNHENAINAPLNPITRPNKEYTTSVEIKNEYSLLWSSLFNNLYSSLILDIYSTMFYKQYDTNKTKEFIDLILTSMRNIFPSISLILLKLPLSEGQFSYDIEPRCAAPFEINTNLTFDNDKSKLDILNTSIISDILSIVESIKNHLDFKKHIEQDEYGDAESLLALAQTYYFNKNNIITTKFV</sequence>
<name>A0A8J3D8W8_9BACT</name>
<dbReference type="EMBL" id="BMXF01000001">
    <property type="protein sequence ID" value="GHB62633.1"/>
    <property type="molecule type" value="Genomic_DNA"/>
</dbReference>
<dbReference type="AlphaFoldDB" id="A0A8J3D8W8"/>
<dbReference type="SUPFAM" id="SSF47240">
    <property type="entry name" value="Ferritin-like"/>
    <property type="match status" value="1"/>
</dbReference>
<accession>A0A8J3D8W8</accession>
<dbReference type="Proteomes" id="UP000598271">
    <property type="component" value="Unassembled WGS sequence"/>
</dbReference>
<dbReference type="InterPro" id="IPR009078">
    <property type="entry name" value="Ferritin-like_SF"/>
</dbReference>
<proteinExistence type="predicted"/>
<organism evidence="2 3">
    <name type="scientific">Persicitalea jodogahamensis</name>
    <dbReference type="NCBI Taxonomy" id="402147"/>
    <lineage>
        <taxon>Bacteria</taxon>
        <taxon>Pseudomonadati</taxon>
        <taxon>Bacteroidota</taxon>
        <taxon>Cytophagia</taxon>
        <taxon>Cytophagales</taxon>
        <taxon>Spirosomataceae</taxon>
        <taxon>Persicitalea</taxon>
    </lineage>
</organism>
<evidence type="ECO:0000259" key="1">
    <source>
        <dbReference type="Pfam" id="PF12902"/>
    </source>
</evidence>
<evidence type="ECO:0000313" key="3">
    <source>
        <dbReference type="Proteomes" id="UP000598271"/>
    </source>
</evidence>
<dbReference type="RefSeq" id="WP_189563742.1">
    <property type="nucleotide sequence ID" value="NZ_BMXF01000001.1"/>
</dbReference>
<comment type="caution">
    <text evidence="2">The sequence shown here is derived from an EMBL/GenBank/DDBJ whole genome shotgun (WGS) entry which is preliminary data.</text>
</comment>
<keyword evidence="3" id="KW-1185">Reference proteome</keyword>
<dbReference type="Gene3D" id="1.20.1260.10">
    <property type="match status" value="1"/>
</dbReference>
<dbReference type="InterPro" id="IPR012347">
    <property type="entry name" value="Ferritin-like"/>
</dbReference>
<dbReference type="CDD" id="cd00657">
    <property type="entry name" value="Ferritin_like"/>
    <property type="match status" value="1"/>
</dbReference>
<gene>
    <name evidence="2" type="ORF">GCM10007390_15590</name>
</gene>
<protein>
    <recommendedName>
        <fullName evidence="1">Iminophenyl-pyruvate dimer synthase domain-containing protein</fullName>
    </recommendedName>
</protein>
<dbReference type="InterPro" id="IPR026820">
    <property type="entry name" value="VioB/RebD_dom"/>
</dbReference>
<evidence type="ECO:0000313" key="2">
    <source>
        <dbReference type="EMBL" id="GHB62633.1"/>
    </source>
</evidence>